<name>A0AAE3D8E2_9FIRM</name>
<dbReference type="Gene3D" id="2.60.120.480">
    <property type="entry name" value="Ureidoglycolate hydrolase"/>
    <property type="match status" value="1"/>
</dbReference>
<reference evidence="5 6" key="1">
    <citation type="submission" date="2021-10" db="EMBL/GenBank/DDBJ databases">
        <title>Anaerobic single-cell dispensing facilitates the cultivation of human gut bacteria.</title>
        <authorList>
            <person name="Afrizal A."/>
        </authorList>
    </citation>
    <scope>NUCLEOTIDE SEQUENCE [LARGE SCALE GENOMIC DNA]</scope>
    <source>
        <strain evidence="5 6">CLA-AA-H276</strain>
    </source>
</reference>
<proteinExistence type="predicted"/>
<protein>
    <submittedName>
        <fullName evidence="5">Ureidoglycolate lyase</fullName>
    </submittedName>
</protein>
<dbReference type="Proteomes" id="UP001198220">
    <property type="component" value="Unassembled WGS sequence"/>
</dbReference>
<comment type="subunit">
    <text evidence="1">Homodimer.</text>
</comment>
<dbReference type="Pfam" id="PF04115">
    <property type="entry name" value="Ureidogly_lyase"/>
    <property type="match status" value="1"/>
</dbReference>
<organism evidence="5 6">
    <name type="scientific">Hominiventricola filiformis</name>
    <dbReference type="NCBI Taxonomy" id="2885352"/>
    <lineage>
        <taxon>Bacteria</taxon>
        <taxon>Bacillati</taxon>
        <taxon>Bacillota</taxon>
        <taxon>Clostridia</taxon>
        <taxon>Lachnospirales</taxon>
        <taxon>Lachnospiraceae</taxon>
        <taxon>Hominiventricola</taxon>
    </lineage>
</organism>
<dbReference type="GO" id="GO:0000256">
    <property type="term" value="P:allantoin catabolic process"/>
    <property type="evidence" value="ECO:0007669"/>
    <property type="project" value="InterPro"/>
</dbReference>
<evidence type="ECO:0000256" key="4">
    <source>
        <dbReference type="ARBA" id="ARBA00047684"/>
    </source>
</evidence>
<evidence type="ECO:0000313" key="6">
    <source>
        <dbReference type="Proteomes" id="UP001198220"/>
    </source>
</evidence>
<dbReference type="InterPro" id="IPR011051">
    <property type="entry name" value="RmlC_Cupin_sf"/>
</dbReference>
<dbReference type="EMBL" id="JAJEPS010000001">
    <property type="protein sequence ID" value="MCC2124608.1"/>
    <property type="molecule type" value="Genomic_DNA"/>
</dbReference>
<keyword evidence="6" id="KW-1185">Reference proteome</keyword>
<accession>A0AAE3D8E2</accession>
<keyword evidence="3 5" id="KW-0456">Lyase</keyword>
<comment type="caution">
    <text evidence="5">The sequence shown here is derived from an EMBL/GenBank/DDBJ whole genome shotgun (WGS) entry which is preliminary data.</text>
</comment>
<dbReference type="AlphaFoldDB" id="A0AAE3D8E2"/>
<evidence type="ECO:0000256" key="2">
    <source>
        <dbReference type="ARBA" id="ARBA00022631"/>
    </source>
</evidence>
<keyword evidence="2" id="KW-0659">Purine metabolism</keyword>
<evidence type="ECO:0000256" key="1">
    <source>
        <dbReference type="ARBA" id="ARBA00011738"/>
    </source>
</evidence>
<evidence type="ECO:0000256" key="3">
    <source>
        <dbReference type="ARBA" id="ARBA00023239"/>
    </source>
</evidence>
<dbReference type="InterPro" id="IPR007247">
    <property type="entry name" value="Ureidogly_lyase"/>
</dbReference>
<dbReference type="RefSeq" id="WP_308458223.1">
    <property type="nucleotide sequence ID" value="NZ_JAJEPS010000001.1"/>
</dbReference>
<dbReference type="GO" id="GO:0006144">
    <property type="term" value="P:purine nucleobase metabolic process"/>
    <property type="evidence" value="ECO:0007669"/>
    <property type="project" value="UniProtKB-KW"/>
</dbReference>
<dbReference type="SUPFAM" id="SSF51182">
    <property type="entry name" value="RmlC-like cupins"/>
    <property type="match status" value="1"/>
</dbReference>
<gene>
    <name evidence="5" type="ORF">LKD36_00270</name>
</gene>
<sequence>MKTIKVKKLTKEAFAPYGEVLTIEGREAGGNPASHLWYPQVVVIDNPTSINLMKVIPHEFVLKDFEAHDHTTENLLAMDGDLIVGMAPAGDLKAENVEAFYIPAGFGISLKPSVWHAVPFAVGKEVMSACIFKNNTSHDDIYFASIPEELGLTM</sequence>
<dbReference type="GO" id="GO:0050385">
    <property type="term" value="F:ureidoglycolate lyase activity"/>
    <property type="evidence" value="ECO:0007669"/>
    <property type="project" value="UniProtKB-EC"/>
</dbReference>
<dbReference type="GO" id="GO:0004848">
    <property type="term" value="F:ureidoglycolate hydrolase activity"/>
    <property type="evidence" value="ECO:0007669"/>
    <property type="project" value="InterPro"/>
</dbReference>
<evidence type="ECO:0000313" key="5">
    <source>
        <dbReference type="EMBL" id="MCC2124608.1"/>
    </source>
</evidence>
<comment type="catalytic activity">
    <reaction evidence="4">
        <text>(S)-ureidoglycolate = urea + glyoxylate</text>
        <dbReference type="Rhea" id="RHEA:11304"/>
        <dbReference type="ChEBI" id="CHEBI:16199"/>
        <dbReference type="ChEBI" id="CHEBI:36655"/>
        <dbReference type="ChEBI" id="CHEBI:57296"/>
        <dbReference type="EC" id="4.3.2.3"/>
    </reaction>
</comment>
<dbReference type="InterPro" id="IPR024060">
    <property type="entry name" value="Ureidoglycolate_lyase_dom_sf"/>
</dbReference>